<evidence type="ECO:0000256" key="2">
    <source>
        <dbReference type="SAM" id="MobiDB-lite"/>
    </source>
</evidence>
<dbReference type="GO" id="GO:0043539">
    <property type="term" value="F:protein serine/threonine kinase activator activity"/>
    <property type="evidence" value="ECO:0007669"/>
    <property type="project" value="TreeGrafter"/>
</dbReference>
<evidence type="ECO:0000259" key="4">
    <source>
        <dbReference type="SMART" id="SM01308"/>
    </source>
</evidence>
<reference evidence="7" key="1">
    <citation type="submission" date="2025-08" db="UniProtKB">
        <authorList>
            <consortium name="RefSeq"/>
        </authorList>
    </citation>
    <scope>IDENTIFICATION</scope>
</reference>
<feature type="region of interest" description="Disordered" evidence="2">
    <location>
        <begin position="1"/>
        <end position="23"/>
    </location>
</feature>
<feature type="compositionally biased region" description="Basic residues" evidence="2">
    <location>
        <begin position="1442"/>
        <end position="1456"/>
    </location>
</feature>
<dbReference type="Pfam" id="PF14668">
    <property type="entry name" value="RICTOR_V"/>
    <property type="match status" value="1"/>
</dbReference>
<gene>
    <name evidence="7" type="primary">LOC100899049</name>
</gene>
<dbReference type="InterPro" id="IPR029453">
    <property type="entry name" value="Rictor_IV"/>
</dbReference>
<feature type="domain" description="Rapamycin-insensitive companion of mTOR" evidence="5">
    <location>
        <begin position="943"/>
        <end position="1015"/>
    </location>
</feature>
<dbReference type="Pfam" id="PF14666">
    <property type="entry name" value="RICTOR_M"/>
    <property type="match status" value="1"/>
</dbReference>
<dbReference type="Proteomes" id="UP000694867">
    <property type="component" value="Unplaced"/>
</dbReference>
<dbReference type="InterPro" id="IPR029451">
    <property type="entry name" value="RICTOR_M"/>
</dbReference>
<dbReference type="SMART" id="SM01308">
    <property type="entry name" value="RICTOR_N"/>
    <property type="match status" value="1"/>
</dbReference>
<comment type="similarity">
    <text evidence="1">Belongs to the RICTOR family.</text>
</comment>
<dbReference type="RefSeq" id="XP_003746267.1">
    <property type="nucleotide sequence ID" value="XM_003746219.2"/>
</dbReference>
<feature type="compositionally biased region" description="Polar residues" evidence="2">
    <location>
        <begin position="1346"/>
        <end position="1357"/>
    </location>
</feature>
<dbReference type="InterPro" id="IPR029452">
    <property type="entry name" value="RICTOR_V"/>
</dbReference>
<dbReference type="GeneID" id="100899049"/>
<sequence length="1456" mass="164185">MMAMKSGRIRGGRPTQRPQRKEAEEIKLDFDAPLETNLNEVLQNIVHNTQTSRAYLLPLVKLAPLILDSFHRKDSRLGSWTLVDIYRCIRLLLVAEETEIRAEALRALRHLTGSEKSFDVLCEALIPSLVVKSLDIVLDNKVERLQALRLMRRCAAVAPMKFPLEFVHCILAVASDGPQERDNFAKACLATAAELCITNPRLWIGSGAFLTIVRSVLSTNVNEARAAESLISTLMYLVNDPQTRHLVNADLVLDYLISPFTDRNFMVHPDDELHQHEREVKARIALCSVLRSWPGLIYLCSEQSGLTKLIELLRLSDTDTQRSVMGLFFDLFCLQTPEWTTDFRIALLASDDKTGLQRGWLLFEGFVAAEGLDLIPPIAKSVNLSACYMGILLQAMVMHGLLDAVAQATVGQDVQVSIHATVLLAELLHICNRYFPFDASHMCHLLPGLIDATMSPNMDIRLKAITVINRLAYIEQFKCETVGVANSLSLDQQMKFCREARSGRFVDSPKSPMTSTPVKAESNVKSKRKSKRKSNSHASSLENLLLNSGVFSCDEHYDWDIIKCLLKTPEFEDDPQAVKFLEHLVAFYLPSNRRFSAIETEREQARSMCSTLLVMADFLLEKMPASNLLLDIMNDVCSCLQQIQGENIPPNSVLSPAKASSTLGQAYFLLIGRLTGSSLGLHVLKRASIFEQLTKLLTETLSASSMNYNDVYIKLALSPLNYTNPGPTRELFKTVMTRVDRENRNETSKLYCVNLLRMLLRCRVADFSRWAIELLVDCLNDQSLAVKYTSYEVLNEACDINENLDSLIAINPDLNTAVEDQAWALQIRYFSRLEGIVLLEKKGVLESDLRRWITLGSLKYVKWVEDTINQSVSRHRRNPDGKYGRRFGGEHKLHRLRPAFCPPHLLGQLASHDRGIEIIKENNLVEPLCETIQNAHLDTPTCVFYVKAALWGIGHLCKTAQGLKLAEENNIIPKIVELARTADVLGVRGTAFYCLCLVSVTSEGCDLLSGLGWEGVRQCLSRGDRYFKRRAESVDSEWSLDSSWTSIHEFRDRAGSTRDSISFDDISTTSEDLMHTHITSPQSNWSFTDMRKMMHCYTSQTDAAGYGTLKMLRPKRRHRSMEQPVVSPTSPELPIKEEAVGIPSVLIGLVLPRHISSIFNRNFLQRPKPQSAIADFPRETFGTLHKKSTCFRCGDWADERISERLQREFGAPSQKITSQDRIQVRNDLLKYVINLAAVYPNTNNKAIEQLLLSMKQKQSWVFSDLCLYSDMCHLLRIFQLKQPFRKFLQELFMDVEFGEFRLRAEDCLKKSSVVSTSIITTTETIKEEESEMRTDSETTFEESRTSVETPSIVVEQQENVKENGVEASASSVLGTESEPAASVELETHLTAAEVLEDSSVKMTVQETSSTLEDSSKENSFASMQTPGDPRELNGDAKENANKRRRRRRKSLKSAAD</sequence>
<dbReference type="SMART" id="SM01303">
    <property type="entry name" value="RasGEF_N_2"/>
    <property type="match status" value="1"/>
</dbReference>
<evidence type="ECO:0000259" key="3">
    <source>
        <dbReference type="SMART" id="SM01307"/>
    </source>
</evidence>
<dbReference type="SMART" id="SM01307">
    <property type="entry name" value="RICTOR_M"/>
    <property type="match status" value="1"/>
</dbReference>
<feature type="domain" description="Rapamycin-insensitive companion of mTOR middle" evidence="3">
    <location>
        <begin position="536"/>
        <end position="762"/>
    </location>
</feature>
<dbReference type="KEGG" id="goe:100899049"/>
<dbReference type="Pfam" id="PF14664">
    <property type="entry name" value="RICTOR_N"/>
    <property type="match status" value="1"/>
</dbReference>
<dbReference type="InterPro" id="IPR028267">
    <property type="entry name" value="Pianissimo_N"/>
</dbReference>
<dbReference type="GO" id="GO:0051897">
    <property type="term" value="P:positive regulation of phosphatidylinositol 3-kinase/protein kinase B signal transduction"/>
    <property type="evidence" value="ECO:0007669"/>
    <property type="project" value="TreeGrafter"/>
</dbReference>
<evidence type="ECO:0000313" key="6">
    <source>
        <dbReference type="Proteomes" id="UP000694867"/>
    </source>
</evidence>
<dbReference type="InterPro" id="IPR016024">
    <property type="entry name" value="ARM-type_fold"/>
</dbReference>
<dbReference type="PANTHER" id="PTHR13298">
    <property type="entry name" value="CYTOSOLIC REGULATOR PIANISSIMO"/>
    <property type="match status" value="1"/>
</dbReference>
<dbReference type="Pfam" id="PF14663">
    <property type="entry name" value="RasGEF_N_2"/>
    <property type="match status" value="1"/>
</dbReference>
<dbReference type="Gene3D" id="1.25.10.10">
    <property type="entry name" value="Leucine-rich Repeat Variant"/>
    <property type="match status" value="2"/>
</dbReference>
<feature type="compositionally biased region" description="Basic and acidic residues" evidence="2">
    <location>
        <begin position="1329"/>
        <end position="1345"/>
    </location>
</feature>
<dbReference type="InterPro" id="IPR011989">
    <property type="entry name" value="ARM-like"/>
</dbReference>
<feature type="region of interest" description="Disordered" evidence="2">
    <location>
        <begin position="1397"/>
        <end position="1456"/>
    </location>
</feature>
<proteinExistence type="inferred from homology"/>
<evidence type="ECO:0000256" key="1">
    <source>
        <dbReference type="ARBA" id="ARBA00008878"/>
    </source>
</evidence>
<organism evidence="6 7">
    <name type="scientific">Galendromus occidentalis</name>
    <name type="common">western predatory mite</name>
    <dbReference type="NCBI Taxonomy" id="34638"/>
    <lineage>
        <taxon>Eukaryota</taxon>
        <taxon>Metazoa</taxon>
        <taxon>Ecdysozoa</taxon>
        <taxon>Arthropoda</taxon>
        <taxon>Chelicerata</taxon>
        <taxon>Arachnida</taxon>
        <taxon>Acari</taxon>
        <taxon>Parasitiformes</taxon>
        <taxon>Mesostigmata</taxon>
        <taxon>Gamasina</taxon>
        <taxon>Phytoseioidea</taxon>
        <taxon>Phytoseiidae</taxon>
        <taxon>Typhlodrominae</taxon>
        <taxon>Galendromus</taxon>
    </lineage>
</organism>
<dbReference type="SUPFAM" id="SSF48371">
    <property type="entry name" value="ARM repeat"/>
    <property type="match status" value="1"/>
</dbReference>
<dbReference type="GO" id="GO:0038203">
    <property type="term" value="P:TORC2 signaling"/>
    <property type="evidence" value="ECO:0007669"/>
    <property type="project" value="TreeGrafter"/>
</dbReference>
<evidence type="ECO:0000313" key="7">
    <source>
        <dbReference type="RefSeq" id="XP_003746267.1"/>
    </source>
</evidence>
<feature type="domain" description="Rapamycin-insensitive companion of mTOR N-terminal" evidence="4">
    <location>
        <begin position="59"/>
        <end position="436"/>
    </location>
</feature>
<dbReference type="InterPro" id="IPR028268">
    <property type="entry name" value="Pianissimo_fam"/>
</dbReference>
<feature type="compositionally biased region" description="Polar residues" evidence="2">
    <location>
        <begin position="1400"/>
        <end position="1425"/>
    </location>
</feature>
<feature type="region of interest" description="Disordered" evidence="2">
    <location>
        <begin position="1329"/>
        <end position="1381"/>
    </location>
</feature>
<feature type="compositionally biased region" description="Basic and acidic residues" evidence="2">
    <location>
        <begin position="1428"/>
        <end position="1441"/>
    </location>
</feature>
<keyword evidence="6" id="KW-1185">Reference proteome</keyword>
<dbReference type="GO" id="GO:0031932">
    <property type="term" value="C:TORC2 complex"/>
    <property type="evidence" value="ECO:0007669"/>
    <property type="project" value="InterPro"/>
</dbReference>
<dbReference type="PANTHER" id="PTHR13298:SF11">
    <property type="entry name" value="RAPAMYCIN-INSENSITIVE COMPANION OF MTOR"/>
    <property type="match status" value="1"/>
</dbReference>
<name>A0AAJ6QWE3_9ACAR</name>
<accession>A0AAJ6QWE3</accession>
<feature type="compositionally biased region" description="Basic residues" evidence="2">
    <location>
        <begin position="525"/>
        <end position="535"/>
    </location>
</feature>
<dbReference type="CTD" id="253260"/>
<protein>
    <submittedName>
        <fullName evidence="7">Rapamycin-insensitive companion of mTOR</fullName>
    </submittedName>
</protein>
<dbReference type="SMART" id="SM01310">
    <property type="entry name" value="RICTOR_V"/>
    <property type="match status" value="1"/>
</dbReference>
<feature type="region of interest" description="Disordered" evidence="2">
    <location>
        <begin position="505"/>
        <end position="536"/>
    </location>
</feature>
<evidence type="ECO:0000259" key="5">
    <source>
        <dbReference type="SMART" id="SM01310"/>
    </source>
</evidence>